<dbReference type="InterPro" id="IPR024486">
    <property type="entry name" value="DUF2617"/>
</dbReference>
<proteinExistence type="predicted"/>
<accession>A0ABN2SCC6</accession>
<protein>
    <submittedName>
        <fullName evidence="1">DUF2617 family protein</fullName>
    </submittedName>
</protein>
<gene>
    <name evidence="1" type="ORF">GCM10009799_07140</name>
</gene>
<keyword evidence="2" id="KW-1185">Reference proteome</keyword>
<sequence length="192" mass="19952">MHTLVSAPFVDTRAADLAWSLEHPLVEALAVRTVPTPYGYVELRVLGASHQVRVTASGGDAGAVDEDGSGELLETVACLPDHAGALPERTTAAGPGAAHYTFDSVVESFAGAEREFAARVTRLRDAAASRQDALIGTFPGSPLAVTALALLAPGGPGEAALTWRTWHAYPQSAELVTTTTSVVFASADFPRT</sequence>
<comment type="caution">
    <text evidence="1">The sequence shown here is derived from an EMBL/GenBank/DDBJ whole genome shotgun (WGS) entry which is preliminary data.</text>
</comment>
<name>A0ABN2SCC6_9ACTN</name>
<dbReference type="RefSeq" id="WP_344099059.1">
    <property type="nucleotide sequence ID" value="NZ_BAAAPC010000002.1"/>
</dbReference>
<dbReference type="Proteomes" id="UP001501585">
    <property type="component" value="Unassembled WGS sequence"/>
</dbReference>
<reference evidence="1 2" key="1">
    <citation type="journal article" date="2019" name="Int. J. Syst. Evol. Microbiol.">
        <title>The Global Catalogue of Microorganisms (GCM) 10K type strain sequencing project: providing services to taxonomists for standard genome sequencing and annotation.</title>
        <authorList>
            <consortium name="The Broad Institute Genomics Platform"/>
            <consortium name="The Broad Institute Genome Sequencing Center for Infectious Disease"/>
            <person name="Wu L."/>
            <person name="Ma J."/>
        </authorList>
    </citation>
    <scope>NUCLEOTIDE SEQUENCE [LARGE SCALE GENOMIC DNA]</scope>
    <source>
        <strain evidence="1 2">JCM 15313</strain>
    </source>
</reference>
<evidence type="ECO:0000313" key="2">
    <source>
        <dbReference type="Proteomes" id="UP001501585"/>
    </source>
</evidence>
<dbReference type="Pfam" id="PF10936">
    <property type="entry name" value="DUF2617"/>
    <property type="match status" value="1"/>
</dbReference>
<dbReference type="EMBL" id="BAAAPC010000002">
    <property type="protein sequence ID" value="GAA1984281.1"/>
    <property type="molecule type" value="Genomic_DNA"/>
</dbReference>
<organism evidence="1 2">
    <name type="scientific">Nocardiopsis rhodophaea</name>
    <dbReference type="NCBI Taxonomy" id="280238"/>
    <lineage>
        <taxon>Bacteria</taxon>
        <taxon>Bacillati</taxon>
        <taxon>Actinomycetota</taxon>
        <taxon>Actinomycetes</taxon>
        <taxon>Streptosporangiales</taxon>
        <taxon>Nocardiopsidaceae</taxon>
        <taxon>Nocardiopsis</taxon>
    </lineage>
</organism>
<evidence type="ECO:0000313" key="1">
    <source>
        <dbReference type="EMBL" id="GAA1984281.1"/>
    </source>
</evidence>